<reference evidence="1 2" key="1">
    <citation type="journal article" date="2022" name="New Phytol.">
        <title>Ecological generalism drives hyperdiversity of secondary metabolite gene clusters in xylarialean endophytes.</title>
        <authorList>
            <person name="Franco M.E.E."/>
            <person name="Wisecaver J.H."/>
            <person name="Arnold A.E."/>
            <person name="Ju Y.M."/>
            <person name="Slot J.C."/>
            <person name="Ahrendt S."/>
            <person name="Moore L.P."/>
            <person name="Eastman K.E."/>
            <person name="Scott K."/>
            <person name="Konkel Z."/>
            <person name="Mondo S.J."/>
            <person name="Kuo A."/>
            <person name="Hayes R.D."/>
            <person name="Haridas S."/>
            <person name="Andreopoulos B."/>
            <person name="Riley R."/>
            <person name="LaButti K."/>
            <person name="Pangilinan J."/>
            <person name="Lipzen A."/>
            <person name="Amirebrahimi M."/>
            <person name="Yan J."/>
            <person name="Adam C."/>
            <person name="Keymanesh K."/>
            <person name="Ng V."/>
            <person name="Louie K."/>
            <person name="Northen T."/>
            <person name="Drula E."/>
            <person name="Henrissat B."/>
            <person name="Hsieh H.M."/>
            <person name="Youens-Clark K."/>
            <person name="Lutzoni F."/>
            <person name="Miadlikowska J."/>
            <person name="Eastwood D.C."/>
            <person name="Hamelin R.C."/>
            <person name="Grigoriev I.V."/>
            <person name="U'Ren J.M."/>
        </authorList>
    </citation>
    <scope>NUCLEOTIDE SEQUENCE [LARGE SCALE GENOMIC DNA]</scope>
    <source>
        <strain evidence="1 2">ER1909</strain>
    </source>
</reference>
<accession>A0ACC0D853</accession>
<keyword evidence="1" id="KW-0378">Hydrolase</keyword>
<organism evidence="1 2">
    <name type="scientific">Hypoxylon rubiginosum</name>
    <dbReference type="NCBI Taxonomy" id="110542"/>
    <lineage>
        <taxon>Eukaryota</taxon>
        <taxon>Fungi</taxon>
        <taxon>Dikarya</taxon>
        <taxon>Ascomycota</taxon>
        <taxon>Pezizomycotina</taxon>
        <taxon>Sordariomycetes</taxon>
        <taxon>Xylariomycetidae</taxon>
        <taxon>Xylariales</taxon>
        <taxon>Hypoxylaceae</taxon>
        <taxon>Hypoxylon</taxon>
    </lineage>
</organism>
<dbReference type="Proteomes" id="UP001497680">
    <property type="component" value="Unassembled WGS sequence"/>
</dbReference>
<keyword evidence="2" id="KW-1185">Reference proteome</keyword>
<gene>
    <name evidence="1" type="ORF">F4821DRAFT_233057</name>
</gene>
<dbReference type="EMBL" id="MU394299">
    <property type="protein sequence ID" value="KAI6088826.1"/>
    <property type="molecule type" value="Genomic_DNA"/>
</dbReference>
<sequence length="310" mass="32949">MRGALQVISRSTKPTSLRIPRRRFATSSVSLPTPANKMAPLRIANLGSSFAAGPSIPPVADKYARRSGANFACLVSSRVGAHLTDLTVSGATLLNLTTDPQECDGHVFAPQIQNLPTDTDVVLVLGGGNDIGYIGGIFEDTLNASWLGALAMRLSGTGGAPVQASRLDVDGLADRFGGVLDAIHEKAPRAQVLVVEYVAVLGPDTRPGRDVAFGADRVAHHRAVCEELLQATAKAVEGREKWCHVVSVDKPSRAHAIGCSKTPWVSGFTWKLFYAGGAYHPRAEGMKAVAEIVYKKMVELNIVKDDDGEL</sequence>
<proteinExistence type="predicted"/>
<protein>
    <submittedName>
        <fullName evidence="1">SGNH hydrolase</fullName>
    </submittedName>
</protein>
<comment type="caution">
    <text evidence="1">The sequence shown here is derived from an EMBL/GenBank/DDBJ whole genome shotgun (WGS) entry which is preliminary data.</text>
</comment>
<evidence type="ECO:0000313" key="2">
    <source>
        <dbReference type="Proteomes" id="UP001497680"/>
    </source>
</evidence>
<name>A0ACC0D853_9PEZI</name>
<evidence type="ECO:0000313" key="1">
    <source>
        <dbReference type="EMBL" id="KAI6088826.1"/>
    </source>
</evidence>